<dbReference type="GO" id="GO:0032259">
    <property type="term" value="P:methylation"/>
    <property type="evidence" value="ECO:0007669"/>
    <property type="project" value="UniProtKB-KW"/>
</dbReference>
<dbReference type="NCBIfam" id="TIGR00420">
    <property type="entry name" value="trmU"/>
    <property type="match status" value="1"/>
</dbReference>
<dbReference type="Pfam" id="PF20259">
    <property type="entry name" value="tRNA_Me_trans_M"/>
    <property type="match status" value="1"/>
</dbReference>
<dbReference type="Pfam" id="PF20258">
    <property type="entry name" value="tRNA_Me_trans_C"/>
    <property type="match status" value="1"/>
</dbReference>
<evidence type="ECO:0000313" key="13">
    <source>
        <dbReference type="Proteomes" id="UP000009222"/>
    </source>
</evidence>
<dbReference type="Gene3D" id="2.30.30.280">
    <property type="entry name" value="Adenine nucleotide alpha hydrolases-like domains"/>
    <property type="match status" value="1"/>
</dbReference>
<dbReference type="Gene3D" id="2.40.30.10">
    <property type="entry name" value="Translation factors"/>
    <property type="match status" value="1"/>
</dbReference>
<evidence type="ECO:0000256" key="4">
    <source>
        <dbReference type="ARBA" id="ARBA00022741"/>
    </source>
</evidence>
<dbReference type="PANTHER" id="PTHR11933:SF5">
    <property type="entry name" value="MITOCHONDRIAL TRNA-SPECIFIC 2-THIOURIDYLASE 1"/>
    <property type="match status" value="1"/>
</dbReference>
<evidence type="ECO:0000256" key="8">
    <source>
        <dbReference type="ARBA" id="ARBA00051542"/>
    </source>
</evidence>
<evidence type="ECO:0000256" key="3">
    <source>
        <dbReference type="ARBA" id="ARBA00022694"/>
    </source>
</evidence>
<keyword evidence="13" id="KW-1185">Reference proteome</keyword>
<accession>F5YB89</accession>
<feature type="site" description="Interaction with tRNA" evidence="9">
    <location>
        <position position="333"/>
    </location>
</feature>
<name>F5YB89_LEAAZ</name>
<evidence type="ECO:0000256" key="1">
    <source>
        <dbReference type="ARBA" id="ARBA00022555"/>
    </source>
</evidence>
<feature type="binding site" evidence="9">
    <location>
        <position position="120"/>
    </location>
    <ligand>
        <name>ATP</name>
        <dbReference type="ChEBI" id="CHEBI:30616"/>
    </ligand>
</feature>
<reference evidence="12 13" key="2">
    <citation type="journal article" date="2011" name="ISME J.">
        <title>RNA-seq reveals cooperative metabolic interactions between two termite-gut spirochete species in co-culture.</title>
        <authorList>
            <person name="Rosenthal A.Z."/>
            <person name="Matson E.G."/>
            <person name="Eldar A."/>
            <person name="Leadbetter J.R."/>
        </authorList>
    </citation>
    <scope>NUCLEOTIDE SEQUENCE [LARGE SCALE GENOMIC DNA]</scope>
    <source>
        <strain evidence="13">ATCC BAA-888 / DSM 13862 / ZAS-9</strain>
    </source>
</reference>
<dbReference type="NCBIfam" id="NF001138">
    <property type="entry name" value="PRK00143.1"/>
    <property type="match status" value="1"/>
</dbReference>
<dbReference type="GO" id="GO:0005524">
    <property type="term" value="F:ATP binding"/>
    <property type="evidence" value="ECO:0007669"/>
    <property type="project" value="UniProtKB-KW"/>
</dbReference>
<keyword evidence="5 9" id="KW-0067">ATP-binding</keyword>
<dbReference type="STRING" id="545695.TREAZ_2978"/>
<feature type="site" description="Interaction with tRNA" evidence="9">
    <location>
        <position position="121"/>
    </location>
</feature>
<keyword evidence="3 9" id="KW-0819">tRNA processing</keyword>
<comment type="similarity">
    <text evidence="9">Belongs to the MnmA/TRMU family.</text>
</comment>
<evidence type="ECO:0000259" key="11">
    <source>
        <dbReference type="Pfam" id="PF20259"/>
    </source>
</evidence>
<dbReference type="CDD" id="cd01998">
    <property type="entry name" value="MnmA_TRMU-like"/>
    <property type="match status" value="1"/>
</dbReference>
<dbReference type="KEGG" id="taz:TREAZ_2978"/>
<dbReference type="HOGENOM" id="CLU_035188_0_0_12"/>
<dbReference type="eggNOG" id="COG0482">
    <property type="taxonomic scope" value="Bacteria"/>
</dbReference>
<feature type="domain" description="tRNA-specific 2-thiouridylase MnmA-like central" evidence="11">
    <location>
        <begin position="204"/>
        <end position="266"/>
    </location>
</feature>
<keyword evidence="2 9" id="KW-0808">Transferase</keyword>
<dbReference type="EMBL" id="CP001841">
    <property type="protein sequence ID" value="AEF80072.1"/>
    <property type="molecule type" value="Genomic_DNA"/>
</dbReference>
<dbReference type="InterPro" id="IPR046884">
    <property type="entry name" value="MnmA-like_central"/>
</dbReference>
<comment type="subcellular location">
    <subcellularLocation>
        <location evidence="9">Cytoplasm</location>
    </subcellularLocation>
</comment>
<dbReference type="FunFam" id="3.40.50.620:FF:000115">
    <property type="entry name" value="tRNA-specific 2-thiouridylase MnmA"/>
    <property type="match status" value="1"/>
</dbReference>
<dbReference type="Pfam" id="PF03054">
    <property type="entry name" value="tRNA_Me_trans"/>
    <property type="match status" value="1"/>
</dbReference>
<dbReference type="SUPFAM" id="SSF52402">
    <property type="entry name" value="Adenine nucleotide alpha hydrolases-like"/>
    <property type="match status" value="1"/>
</dbReference>
<evidence type="ECO:0000256" key="9">
    <source>
        <dbReference type="HAMAP-Rule" id="MF_00144"/>
    </source>
</evidence>
<keyword evidence="7" id="KW-1015">Disulfide bond</keyword>
<dbReference type="InParanoid" id="F5YB89"/>
<evidence type="ECO:0000256" key="5">
    <source>
        <dbReference type="ARBA" id="ARBA00022840"/>
    </source>
</evidence>
<dbReference type="EC" id="2.8.1.13" evidence="9"/>
<feature type="active site" description="Nucleophile" evidence="9">
    <location>
        <position position="96"/>
    </location>
</feature>
<dbReference type="GO" id="GO:0008168">
    <property type="term" value="F:methyltransferase activity"/>
    <property type="evidence" value="ECO:0007669"/>
    <property type="project" value="UniProtKB-KW"/>
</dbReference>
<comment type="function">
    <text evidence="9">Catalyzes the 2-thiolation of uridine at the wobble position (U34) of tRNA, leading to the formation of s(2)U34.</text>
</comment>
<keyword evidence="12" id="KW-0489">Methyltransferase</keyword>
<dbReference type="FunFam" id="2.30.30.280:FF:000001">
    <property type="entry name" value="tRNA-specific 2-thiouridylase MnmA"/>
    <property type="match status" value="1"/>
</dbReference>
<dbReference type="FunCoup" id="F5YB89">
    <property type="interactions" value="368"/>
</dbReference>
<feature type="region of interest" description="Interaction with tRNA" evidence="9">
    <location>
        <begin position="300"/>
        <end position="301"/>
    </location>
</feature>
<dbReference type="InterPro" id="IPR023382">
    <property type="entry name" value="MnmA-like_central_sf"/>
</dbReference>
<feature type="domain" description="tRNA-specific 2-thiouridylase MnmA-like C-terminal" evidence="10">
    <location>
        <begin position="274"/>
        <end position="349"/>
    </location>
</feature>
<dbReference type="PANTHER" id="PTHR11933">
    <property type="entry name" value="TRNA 5-METHYLAMINOMETHYL-2-THIOURIDYLATE -METHYLTRANSFERASE"/>
    <property type="match status" value="1"/>
</dbReference>
<reference evidence="13" key="1">
    <citation type="submission" date="2009-12" db="EMBL/GenBank/DDBJ databases">
        <title>Complete sequence of Treponema azotonutricium strain ZAS-9.</title>
        <authorList>
            <person name="Tetu S.G."/>
            <person name="Matson E."/>
            <person name="Ren Q."/>
            <person name="Seshadri R."/>
            <person name="Elbourne L."/>
            <person name="Hassan K.A."/>
            <person name="Durkin A."/>
            <person name="Radune D."/>
            <person name="Mohamoud Y."/>
            <person name="Shay R."/>
            <person name="Jin S."/>
            <person name="Zhang X."/>
            <person name="Lucey K."/>
            <person name="Ballor N.R."/>
            <person name="Ottesen E."/>
            <person name="Rosenthal R."/>
            <person name="Allen A."/>
            <person name="Leadbetter J.R."/>
            <person name="Paulsen I.T."/>
        </authorList>
    </citation>
    <scope>NUCLEOTIDE SEQUENCE [LARGE SCALE GENOMIC DNA]</scope>
    <source>
        <strain evidence="13">ATCC BAA-888 / DSM 13862 / ZAS-9</strain>
    </source>
</reference>
<dbReference type="AlphaFoldDB" id="F5YB89"/>
<dbReference type="Gene3D" id="3.40.50.620">
    <property type="entry name" value="HUPs"/>
    <property type="match status" value="1"/>
</dbReference>
<keyword evidence="4 9" id="KW-0547">Nucleotide-binding</keyword>
<organism evidence="12 13">
    <name type="scientific">Leadbettera azotonutricia (strain ATCC BAA-888 / DSM 13862 / ZAS-9)</name>
    <name type="common">Treponema azotonutricium</name>
    <dbReference type="NCBI Taxonomy" id="545695"/>
    <lineage>
        <taxon>Bacteria</taxon>
        <taxon>Pseudomonadati</taxon>
        <taxon>Spirochaetota</taxon>
        <taxon>Spirochaetia</taxon>
        <taxon>Spirochaetales</taxon>
        <taxon>Breznakiellaceae</taxon>
        <taxon>Leadbettera</taxon>
    </lineage>
</organism>
<dbReference type="OrthoDB" id="9800696at2"/>
<feature type="active site" description="Cysteine persulfide intermediate" evidence="9">
    <location>
        <position position="194"/>
    </location>
</feature>
<feature type="binding site" evidence="9">
    <location>
        <begin position="8"/>
        <end position="15"/>
    </location>
    <ligand>
        <name>ATP</name>
        <dbReference type="ChEBI" id="CHEBI:30616"/>
    </ligand>
</feature>
<protein>
    <recommendedName>
        <fullName evidence="9">tRNA-specific 2-thiouridylase MnmA</fullName>
        <ecNumber evidence="9">2.8.1.13</ecNumber>
    </recommendedName>
</protein>
<feature type="binding site" evidence="9">
    <location>
        <position position="34"/>
    </location>
    <ligand>
        <name>ATP</name>
        <dbReference type="ChEBI" id="CHEBI:30616"/>
    </ligand>
</feature>
<comment type="caution">
    <text evidence="9">Lacks conserved residue(s) required for the propagation of feature annotation.</text>
</comment>
<evidence type="ECO:0000256" key="6">
    <source>
        <dbReference type="ARBA" id="ARBA00022884"/>
    </source>
</evidence>
<dbReference type="InterPro" id="IPR014729">
    <property type="entry name" value="Rossmann-like_a/b/a_fold"/>
</dbReference>
<dbReference type="RefSeq" id="WP_015712570.1">
    <property type="nucleotide sequence ID" value="NC_015577.1"/>
</dbReference>
<dbReference type="GO" id="GO:0002143">
    <property type="term" value="P:tRNA wobble position uridine thiolation"/>
    <property type="evidence" value="ECO:0007669"/>
    <property type="project" value="TreeGrafter"/>
</dbReference>
<evidence type="ECO:0000256" key="7">
    <source>
        <dbReference type="ARBA" id="ARBA00023157"/>
    </source>
</evidence>
<gene>
    <name evidence="12" type="primary">trmU</name>
    <name evidence="9" type="synonym">mnmA</name>
    <name evidence="12" type="ordered locus">TREAZ_2978</name>
</gene>
<keyword evidence="6 9" id="KW-0694">RNA-binding</keyword>
<dbReference type="InterPro" id="IPR046885">
    <property type="entry name" value="MnmA-like_C"/>
</dbReference>
<dbReference type="GO" id="GO:0000049">
    <property type="term" value="F:tRNA binding"/>
    <property type="evidence" value="ECO:0007669"/>
    <property type="project" value="UniProtKB-KW"/>
</dbReference>
<dbReference type="InterPro" id="IPR004506">
    <property type="entry name" value="MnmA-like"/>
</dbReference>
<evidence type="ECO:0000259" key="10">
    <source>
        <dbReference type="Pfam" id="PF20258"/>
    </source>
</evidence>
<dbReference type="GO" id="GO:0005737">
    <property type="term" value="C:cytoplasm"/>
    <property type="evidence" value="ECO:0007669"/>
    <property type="project" value="UniProtKB-SubCell"/>
</dbReference>
<keyword evidence="9" id="KW-0963">Cytoplasm</keyword>
<sequence>MNEKAVIAMSGGVDSSVAASLMLSQGYDCIGITLKLFSGGSRCCSLEDVNDARDVAYRLGMPHYVLNFIEDFKEDVIERFIKIYEEGGTPNPCIDCNRSIKFEKLLHRAKELEYGNIVTGHYARIEKDIASGRYLLKKAIDEKKDQSYVLYCLTQDQLEHTIFPLGAMTKTEVREIALQKDFINAKKHDSQDICFVPDGNYGGFMEQYTGRHYPEGDIIDLNGKVIGRHKGIVRYTIGQRRGLGVACNEPVYVARKDIRSNTVTMGPDASLYSKSLDAHGINLIACAAIEKPLRVKVKTRYLQKEQWAWAEQSAPDTIHVEFEEGQRAVTPGQAMVMYDGDIVVGGGTISS</sequence>
<evidence type="ECO:0000256" key="2">
    <source>
        <dbReference type="ARBA" id="ARBA00022679"/>
    </source>
</evidence>
<evidence type="ECO:0000313" key="12">
    <source>
        <dbReference type="EMBL" id="AEF80072.1"/>
    </source>
</evidence>
<dbReference type="HAMAP" id="MF_00144">
    <property type="entry name" value="tRNA_thiouridyl_MnmA"/>
    <property type="match status" value="1"/>
</dbReference>
<feature type="region of interest" description="Interaction with tRNA" evidence="9">
    <location>
        <begin position="144"/>
        <end position="146"/>
    </location>
</feature>
<proteinExistence type="inferred from homology"/>
<dbReference type="GO" id="GO:0103016">
    <property type="term" value="F:tRNA-uridine 2-sulfurtransferase activity"/>
    <property type="evidence" value="ECO:0007669"/>
    <property type="project" value="UniProtKB-EC"/>
</dbReference>
<dbReference type="Proteomes" id="UP000009222">
    <property type="component" value="Chromosome"/>
</dbReference>
<comment type="catalytic activity">
    <reaction evidence="8 9">
        <text>S-sulfanyl-L-cysteinyl-[protein] + uridine(34) in tRNA + AH2 + ATP = 2-thiouridine(34) in tRNA + L-cysteinyl-[protein] + A + AMP + diphosphate + H(+)</text>
        <dbReference type="Rhea" id="RHEA:47032"/>
        <dbReference type="Rhea" id="RHEA-COMP:10131"/>
        <dbReference type="Rhea" id="RHEA-COMP:11726"/>
        <dbReference type="Rhea" id="RHEA-COMP:11727"/>
        <dbReference type="Rhea" id="RHEA-COMP:11728"/>
        <dbReference type="ChEBI" id="CHEBI:13193"/>
        <dbReference type="ChEBI" id="CHEBI:15378"/>
        <dbReference type="ChEBI" id="CHEBI:17499"/>
        <dbReference type="ChEBI" id="CHEBI:29950"/>
        <dbReference type="ChEBI" id="CHEBI:30616"/>
        <dbReference type="ChEBI" id="CHEBI:33019"/>
        <dbReference type="ChEBI" id="CHEBI:61963"/>
        <dbReference type="ChEBI" id="CHEBI:65315"/>
        <dbReference type="ChEBI" id="CHEBI:87170"/>
        <dbReference type="ChEBI" id="CHEBI:456215"/>
        <dbReference type="EC" id="2.8.1.13"/>
    </reaction>
</comment>
<keyword evidence="1 9" id="KW-0820">tRNA-binding</keyword>